<accession>A0A670Z795</accession>
<evidence type="ECO:0000259" key="1">
    <source>
        <dbReference type="PROSITE" id="PS50805"/>
    </source>
</evidence>
<dbReference type="GeneTree" id="ENSGT01150000288465"/>
<organism evidence="2 3">
    <name type="scientific">Pseudonaja textilis</name>
    <name type="common">Eastern brown snake</name>
    <dbReference type="NCBI Taxonomy" id="8673"/>
    <lineage>
        <taxon>Eukaryota</taxon>
        <taxon>Metazoa</taxon>
        <taxon>Chordata</taxon>
        <taxon>Craniata</taxon>
        <taxon>Vertebrata</taxon>
        <taxon>Euteleostomi</taxon>
        <taxon>Lepidosauria</taxon>
        <taxon>Squamata</taxon>
        <taxon>Bifurcata</taxon>
        <taxon>Unidentata</taxon>
        <taxon>Episquamata</taxon>
        <taxon>Toxicofera</taxon>
        <taxon>Serpentes</taxon>
        <taxon>Colubroidea</taxon>
        <taxon>Elapidae</taxon>
        <taxon>Hydrophiinae</taxon>
        <taxon>Pseudonaja</taxon>
    </lineage>
</organism>
<dbReference type="PROSITE" id="PS50805">
    <property type="entry name" value="KRAB"/>
    <property type="match status" value="1"/>
</dbReference>
<keyword evidence="3" id="KW-1185">Reference proteome</keyword>
<dbReference type="Gene3D" id="6.10.140.140">
    <property type="match status" value="1"/>
</dbReference>
<dbReference type="CDD" id="cd07765">
    <property type="entry name" value="KRAB_A-box"/>
    <property type="match status" value="1"/>
</dbReference>
<dbReference type="AlphaFoldDB" id="A0A670Z795"/>
<dbReference type="InterPro" id="IPR036051">
    <property type="entry name" value="KRAB_dom_sf"/>
</dbReference>
<protein>
    <recommendedName>
        <fullName evidence="1">KRAB domain-containing protein</fullName>
    </recommendedName>
</protein>
<dbReference type="SMART" id="SM00349">
    <property type="entry name" value="KRAB"/>
    <property type="match status" value="1"/>
</dbReference>
<name>A0A670Z795_PSETE</name>
<dbReference type="Ensembl" id="ENSPTXT00000020341.1">
    <property type="protein sequence ID" value="ENSPTXP00000019740.1"/>
    <property type="gene ID" value="ENSPTXG00000013662.1"/>
</dbReference>
<reference evidence="2" key="1">
    <citation type="submission" date="2025-08" db="UniProtKB">
        <authorList>
            <consortium name="Ensembl"/>
        </authorList>
    </citation>
    <scope>IDENTIFICATION</scope>
</reference>
<dbReference type="PANTHER" id="PTHR23232:SF156">
    <property type="entry name" value="KRAB DOMAIN-CONTAINING PROTEIN"/>
    <property type="match status" value="1"/>
</dbReference>
<proteinExistence type="predicted"/>
<dbReference type="PANTHER" id="PTHR23232">
    <property type="entry name" value="KRAB DOMAIN C2H2 ZINC FINGER"/>
    <property type="match status" value="1"/>
</dbReference>
<evidence type="ECO:0000313" key="2">
    <source>
        <dbReference type="Ensembl" id="ENSPTXP00000019740.1"/>
    </source>
</evidence>
<dbReference type="GO" id="GO:0006355">
    <property type="term" value="P:regulation of DNA-templated transcription"/>
    <property type="evidence" value="ECO:0007669"/>
    <property type="project" value="InterPro"/>
</dbReference>
<dbReference type="InterPro" id="IPR050169">
    <property type="entry name" value="Krueppel_C2H2_ZnF"/>
</dbReference>
<sequence>VWLETHDLIGVTARTLTERKPWPRSLLSSLQAPPFSFEEVAVYFTEVEWTLLDAEQKDLYWDVMQENYETVASLGKNSLPQSRSGLQKFFSNGHFWLEAPQ</sequence>
<dbReference type="Proteomes" id="UP000472273">
    <property type="component" value="Unplaced"/>
</dbReference>
<feature type="domain" description="KRAB" evidence="1">
    <location>
        <begin position="35"/>
        <end position="101"/>
    </location>
</feature>
<reference evidence="2" key="2">
    <citation type="submission" date="2025-09" db="UniProtKB">
        <authorList>
            <consortium name="Ensembl"/>
        </authorList>
    </citation>
    <scope>IDENTIFICATION</scope>
</reference>
<evidence type="ECO:0000313" key="3">
    <source>
        <dbReference type="Proteomes" id="UP000472273"/>
    </source>
</evidence>
<dbReference type="InterPro" id="IPR001909">
    <property type="entry name" value="KRAB"/>
</dbReference>
<dbReference type="SUPFAM" id="SSF109640">
    <property type="entry name" value="KRAB domain (Kruppel-associated box)"/>
    <property type="match status" value="1"/>
</dbReference>
<dbReference type="Pfam" id="PF01352">
    <property type="entry name" value="KRAB"/>
    <property type="match status" value="1"/>
</dbReference>